<dbReference type="RefSeq" id="XP_009826038.1">
    <property type="nucleotide sequence ID" value="XM_009827736.1"/>
</dbReference>
<dbReference type="EMBL" id="KI913119">
    <property type="protein sequence ID" value="ETV84346.1"/>
    <property type="molecule type" value="Genomic_DNA"/>
</dbReference>
<organism evidence="2">
    <name type="scientific">Aphanomyces astaci</name>
    <name type="common">Crayfish plague agent</name>
    <dbReference type="NCBI Taxonomy" id="112090"/>
    <lineage>
        <taxon>Eukaryota</taxon>
        <taxon>Sar</taxon>
        <taxon>Stramenopiles</taxon>
        <taxon>Oomycota</taxon>
        <taxon>Saprolegniomycetes</taxon>
        <taxon>Saprolegniales</taxon>
        <taxon>Verrucalvaceae</taxon>
        <taxon>Aphanomyces</taxon>
    </lineage>
</organism>
<evidence type="ECO:0008006" key="3">
    <source>
        <dbReference type="Google" id="ProtNLM"/>
    </source>
</evidence>
<keyword evidence="1" id="KW-0812">Transmembrane</keyword>
<reference evidence="2" key="1">
    <citation type="submission" date="2013-12" db="EMBL/GenBank/DDBJ databases">
        <title>The Genome Sequence of Aphanomyces astaci APO3.</title>
        <authorList>
            <consortium name="The Broad Institute Genomics Platform"/>
            <person name="Russ C."/>
            <person name="Tyler B."/>
            <person name="van West P."/>
            <person name="Dieguez-Uribeondo J."/>
            <person name="Young S.K."/>
            <person name="Zeng Q."/>
            <person name="Gargeya S."/>
            <person name="Fitzgerald M."/>
            <person name="Abouelleil A."/>
            <person name="Alvarado L."/>
            <person name="Chapman S.B."/>
            <person name="Gainer-Dewar J."/>
            <person name="Goldberg J."/>
            <person name="Griggs A."/>
            <person name="Gujja S."/>
            <person name="Hansen M."/>
            <person name="Howarth C."/>
            <person name="Imamovic A."/>
            <person name="Ireland A."/>
            <person name="Larimer J."/>
            <person name="McCowan C."/>
            <person name="Murphy C."/>
            <person name="Pearson M."/>
            <person name="Poon T.W."/>
            <person name="Priest M."/>
            <person name="Roberts A."/>
            <person name="Saif S."/>
            <person name="Shea T."/>
            <person name="Sykes S."/>
            <person name="Wortman J."/>
            <person name="Nusbaum C."/>
            <person name="Birren B."/>
        </authorList>
    </citation>
    <scope>NUCLEOTIDE SEQUENCE [LARGE SCALE GENOMIC DNA]</scope>
    <source>
        <strain evidence="2">APO3</strain>
    </source>
</reference>
<dbReference type="STRING" id="112090.W4GYE0"/>
<feature type="transmembrane region" description="Helical" evidence="1">
    <location>
        <begin position="12"/>
        <end position="31"/>
    </location>
</feature>
<evidence type="ECO:0000256" key="1">
    <source>
        <dbReference type="SAM" id="Phobius"/>
    </source>
</evidence>
<sequence>MTQVNVSSFDIWAVGICVVIGGQYFSWNLGLAAGTLSYGIAVGLMGSAYLCLSLSMAEVTSMVPFAGGAYGLGRCTLGYYVGFILGCCEFLEYIVFTCPCRW</sequence>
<proteinExistence type="predicted"/>
<name>W4GYE0_APHAT</name>
<protein>
    <recommendedName>
        <fullName evidence="3">Amino acid permease/ SLC12A domain-containing protein</fullName>
    </recommendedName>
</protein>
<dbReference type="AlphaFoldDB" id="W4GYE0"/>
<dbReference type="Gene3D" id="1.20.1740.10">
    <property type="entry name" value="Amino acid/polyamine transporter I"/>
    <property type="match status" value="1"/>
</dbReference>
<feature type="transmembrane region" description="Helical" evidence="1">
    <location>
        <begin position="38"/>
        <end position="57"/>
    </location>
</feature>
<feature type="transmembrane region" description="Helical" evidence="1">
    <location>
        <begin position="77"/>
        <end position="96"/>
    </location>
</feature>
<keyword evidence="1" id="KW-0472">Membrane</keyword>
<evidence type="ECO:0000313" key="2">
    <source>
        <dbReference type="EMBL" id="ETV84346.1"/>
    </source>
</evidence>
<accession>W4GYE0</accession>
<dbReference type="OrthoDB" id="165722at2759"/>
<dbReference type="VEuPathDB" id="FungiDB:H257_03582"/>
<gene>
    <name evidence="2" type="ORF">H257_03582</name>
</gene>
<keyword evidence="1" id="KW-1133">Transmembrane helix</keyword>
<dbReference type="GeneID" id="20805578"/>